<dbReference type="Proteomes" id="UP001165082">
    <property type="component" value="Unassembled WGS sequence"/>
</dbReference>
<reference evidence="1" key="1">
    <citation type="submission" date="2022-07" db="EMBL/GenBank/DDBJ databases">
        <title>Genome analysis of Parmales, a sister group of diatoms, reveals the evolutionary specialization of diatoms from phago-mixotrophs to photoautotrophs.</title>
        <authorList>
            <person name="Ban H."/>
            <person name="Sato S."/>
            <person name="Yoshikawa S."/>
            <person name="Kazumasa Y."/>
            <person name="Nakamura Y."/>
            <person name="Ichinomiya M."/>
            <person name="Saitoh K."/>
            <person name="Sato N."/>
            <person name="Blanc-Mathieu R."/>
            <person name="Endo H."/>
            <person name="Kuwata A."/>
            <person name="Ogata H."/>
        </authorList>
    </citation>
    <scope>NUCLEOTIDE SEQUENCE</scope>
</reference>
<dbReference type="EMBL" id="BRXZ01007760">
    <property type="protein sequence ID" value="GMI33733.1"/>
    <property type="molecule type" value="Genomic_DNA"/>
</dbReference>
<comment type="caution">
    <text evidence="1">The sequence shown here is derived from an EMBL/GenBank/DDBJ whole genome shotgun (WGS) entry which is preliminary data.</text>
</comment>
<evidence type="ECO:0000313" key="1">
    <source>
        <dbReference type="EMBL" id="GMI33733.1"/>
    </source>
</evidence>
<name>A0A9W7G311_9STRA</name>
<protein>
    <submittedName>
        <fullName evidence="1">Uncharacterized protein</fullName>
    </submittedName>
</protein>
<proteinExistence type="predicted"/>
<organism evidence="1 2">
    <name type="scientific">Triparma retinervis</name>
    <dbReference type="NCBI Taxonomy" id="2557542"/>
    <lineage>
        <taxon>Eukaryota</taxon>
        <taxon>Sar</taxon>
        <taxon>Stramenopiles</taxon>
        <taxon>Ochrophyta</taxon>
        <taxon>Bolidophyceae</taxon>
        <taxon>Parmales</taxon>
        <taxon>Triparmaceae</taxon>
        <taxon>Triparma</taxon>
    </lineage>
</organism>
<evidence type="ECO:0000313" key="2">
    <source>
        <dbReference type="Proteomes" id="UP001165082"/>
    </source>
</evidence>
<feature type="non-terminal residue" evidence="1">
    <location>
        <position position="80"/>
    </location>
</feature>
<keyword evidence="2" id="KW-1185">Reference proteome</keyword>
<sequence>MHMMPVSQGSRLVKWSDAIRDDFLNSNAIALGRKAPGDSSLEMTIKVQAQCITSLCDKVDGLTNRLMTLEATIASMDASA</sequence>
<accession>A0A9W7G311</accession>
<dbReference type="AlphaFoldDB" id="A0A9W7G311"/>
<gene>
    <name evidence="1" type="ORF">TrRE_jg11319</name>
</gene>